<keyword evidence="3" id="KW-0808">Transferase</keyword>
<gene>
    <name evidence="3" type="ORF">ACFFNY_07500</name>
</gene>
<proteinExistence type="predicted"/>
<dbReference type="InterPro" id="IPR001173">
    <property type="entry name" value="Glyco_trans_2-like"/>
</dbReference>
<dbReference type="GO" id="GO:0016757">
    <property type="term" value="F:glycosyltransferase activity"/>
    <property type="evidence" value="ECO:0007669"/>
    <property type="project" value="UniProtKB-KW"/>
</dbReference>
<feature type="domain" description="Glycosyltransferase 2-like" evidence="2">
    <location>
        <begin position="135"/>
        <end position="279"/>
    </location>
</feature>
<evidence type="ECO:0000259" key="2">
    <source>
        <dbReference type="Pfam" id="PF00535"/>
    </source>
</evidence>
<protein>
    <submittedName>
        <fullName evidence="3">Glycosyltransferase</fullName>
        <ecNumber evidence="3">2.4.-.-</ecNumber>
    </submittedName>
</protein>
<feature type="region of interest" description="Disordered" evidence="1">
    <location>
        <begin position="1"/>
        <end position="50"/>
    </location>
</feature>
<dbReference type="SUPFAM" id="SSF53448">
    <property type="entry name" value="Nucleotide-diphospho-sugar transferases"/>
    <property type="match status" value="1"/>
</dbReference>
<comment type="caution">
    <text evidence="3">The sequence shown here is derived from an EMBL/GenBank/DDBJ whole genome shotgun (WGS) entry which is preliminary data.</text>
</comment>
<evidence type="ECO:0000313" key="3">
    <source>
        <dbReference type="EMBL" id="MFB9751409.1"/>
    </source>
</evidence>
<sequence>MSIRKRARRRSARPSNGRLRRFRPGGKWKGRRASRSRAAPKAGTGRGLDASGVAQRAFTAGREAALQADEGADGGVIRLLNRSWNGWRSTERAASWTWSLYHEAADKFVAGFESVKGVRLGNPVLVPTTKTIGAVVTAMNEEKAIPVVLEQLERLPLDELVIVVNGSVDRTFWNARKPGKGVVVHYARPLGHDVGRAVGAKLIRSDIVLFMDGDFPIFADHLLPFIDAVETGTDVSLNDIMPYIDVFSSRDQVTIVKEMLNRALGRADLEANSMTAVPHALSRRALDTIGCASLIVPPKAQAMAIRSGLKVEAGPSIDVIAKNRVRDKNSGHDNPVGRMIIGDHLEAFELLMRENGARLHAADVIRDRQALGRASS</sequence>
<accession>A0ABV5VSY9</accession>
<feature type="compositionally biased region" description="Basic residues" evidence="1">
    <location>
        <begin position="1"/>
        <end position="35"/>
    </location>
</feature>
<dbReference type="InterPro" id="IPR029044">
    <property type="entry name" value="Nucleotide-diphossugar_trans"/>
</dbReference>
<keyword evidence="3" id="KW-0328">Glycosyltransferase</keyword>
<dbReference type="Gene3D" id="3.90.550.10">
    <property type="entry name" value="Spore Coat Polysaccharide Biosynthesis Protein SpsA, Chain A"/>
    <property type="match status" value="1"/>
</dbReference>
<dbReference type="Proteomes" id="UP001589619">
    <property type="component" value="Unassembled WGS sequence"/>
</dbReference>
<reference evidence="3 4" key="1">
    <citation type="submission" date="2024-09" db="EMBL/GenBank/DDBJ databases">
        <authorList>
            <person name="Sun Q."/>
            <person name="Mori K."/>
        </authorList>
    </citation>
    <scope>NUCLEOTIDE SEQUENCE [LARGE SCALE GENOMIC DNA]</scope>
    <source>
        <strain evidence="3 4">JCM 12520</strain>
    </source>
</reference>
<organism evidence="3 4">
    <name type="scientific">Paenibacillus hodogayensis</name>
    <dbReference type="NCBI Taxonomy" id="279208"/>
    <lineage>
        <taxon>Bacteria</taxon>
        <taxon>Bacillati</taxon>
        <taxon>Bacillota</taxon>
        <taxon>Bacilli</taxon>
        <taxon>Bacillales</taxon>
        <taxon>Paenibacillaceae</taxon>
        <taxon>Paenibacillus</taxon>
    </lineage>
</organism>
<dbReference type="Pfam" id="PF00535">
    <property type="entry name" value="Glycos_transf_2"/>
    <property type="match status" value="1"/>
</dbReference>
<keyword evidence="4" id="KW-1185">Reference proteome</keyword>
<dbReference type="RefSeq" id="WP_344911870.1">
    <property type="nucleotide sequence ID" value="NZ_BAAAYO010000010.1"/>
</dbReference>
<dbReference type="EC" id="2.4.-.-" evidence="3"/>
<evidence type="ECO:0000313" key="4">
    <source>
        <dbReference type="Proteomes" id="UP001589619"/>
    </source>
</evidence>
<dbReference type="EMBL" id="JBHMAG010000007">
    <property type="protein sequence ID" value="MFB9751409.1"/>
    <property type="molecule type" value="Genomic_DNA"/>
</dbReference>
<name>A0ABV5VSY9_9BACL</name>
<evidence type="ECO:0000256" key="1">
    <source>
        <dbReference type="SAM" id="MobiDB-lite"/>
    </source>
</evidence>